<reference evidence="6" key="1">
    <citation type="submission" date="2020-06" db="EMBL/GenBank/DDBJ databases">
        <authorList>
            <consortium name="Plant Systems Biology data submission"/>
        </authorList>
    </citation>
    <scope>NUCLEOTIDE SEQUENCE</scope>
    <source>
        <strain evidence="6">D6</strain>
    </source>
</reference>
<feature type="compositionally biased region" description="Low complexity" evidence="4">
    <location>
        <begin position="183"/>
        <end position="206"/>
    </location>
</feature>
<dbReference type="OrthoDB" id="203703at2759"/>
<comment type="caution">
    <text evidence="6">The sequence shown here is derived from an EMBL/GenBank/DDBJ whole genome shotgun (WGS) entry which is preliminary data.</text>
</comment>
<keyword evidence="5" id="KW-0472">Membrane</keyword>
<keyword evidence="3" id="KW-0677">Repeat</keyword>
<organism evidence="6 7">
    <name type="scientific">Seminavis robusta</name>
    <dbReference type="NCBI Taxonomy" id="568900"/>
    <lineage>
        <taxon>Eukaryota</taxon>
        <taxon>Sar</taxon>
        <taxon>Stramenopiles</taxon>
        <taxon>Ochrophyta</taxon>
        <taxon>Bacillariophyta</taxon>
        <taxon>Bacillariophyceae</taxon>
        <taxon>Bacillariophycidae</taxon>
        <taxon>Naviculales</taxon>
        <taxon>Naviculaceae</taxon>
        <taxon>Seminavis</taxon>
    </lineage>
</organism>
<keyword evidence="1" id="KW-0433">Leucine-rich repeat</keyword>
<evidence type="ECO:0000256" key="2">
    <source>
        <dbReference type="ARBA" id="ARBA00022729"/>
    </source>
</evidence>
<sequence>MSDEVKSSVEADSTLSDMVSRPSTRRSTAQLRFLPREKREPGDNTDSSHLALSTTETRLSDGTQQSGRTGTVALGHDAILSLTETSYRDVNNDGQAKSPLGTSSNACSTNQEKTPTLTRTERENKGTPTHSPEHATGPRQPPTTTRAEQENKKDAKSKNEDPDQRHVHQELSATDLGMIVATSSFRHSNRSSSEPTATAAAAESEPGAFRQGAGSLIGGSSHTIVYNNEGSVLRQPSVNGPELVTAFIVEENEPEKDLEAVKESLRKELREEIMQDVVEADNVEVQIAQDDGQNAHERAAGKNRRMMILAGLAVLLLVVIISVAVSVGSKSSDGNEEQEPQEISVNATDAPTLAPSSAPTFYFDLALMEGLPNFTLASLQNQTSPQSMAYQWVSSDPDLSSYNNSRRLQRFALATLYFATEGEKWEDQNWLHYGSEKNECTWFSQEDETHYPEFSSKYYLNHCSNDMEYVFLTPWDNGLGGTLPPELSLLTKLQIMDLSYGAKAGTIPTELGLLTDLRQLWFVEMGLTGTVATELFSLTKLKRFSVESTPVSGWIPTEVGQLTSLELLSLYDMDLEGPIPSEIGLLSHVVWAYVDSNRLTSTIPTEFGLATSLDTFEGYNNQLTGTLPSELGQLQVLDRFLLYSNQLTSTIPSELRGLPFLSELQLDDNFLEGNVDNMTFASQQLKTFHIQGNIMLTGTIPTGLCMLGDGLEFDCSPGHLCGCSSCDCDLFNNSAAPTWNVTGDDLSV</sequence>
<evidence type="ECO:0000256" key="3">
    <source>
        <dbReference type="ARBA" id="ARBA00022737"/>
    </source>
</evidence>
<feature type="compositionally biased region" description="Polar residues" evidence="4">
    <location>
        <begin position="44"/>
        <end position="69"/>
    </location>
</feature>
<feature type="compositionally biased region" description="Polar residues" evidence="4">
    <location>
        <begin position="341"/>
        <end position="351"/>
    </location>
</feature>
<protein>
    <submittedName>
        <fullName evidence="6">Leucine Rich Repeat</fullName>
    </submittedName>
</protein>
<evidence type="ECO:0000256" key="5">
    <source>
        <dbReference type="SAM" id="Phobius"/>
    </source>
</evidence>
<feature type="region of interest" description="Disordered" evidence="4">
    <location>
        <begin position="329"/>
        <end position="351"/>
    </location>
</feature>
<dbReference type="FunFam" id="3.80.10.10:FF:000041">
    <property type="entry name" value="LRR receptor-like serine/threonine-protein kinase ERECTA"/>
    <property type="match status" value="1"/>
</dbReference>
<feature type="compositionally biased region" description="Basic and acidic residues" evidence="4">
    <location>
        <begin position="147"/>
        <end position="169"/>
    </location>
</feature>
<feature type="transmembrane region" description="Helical" evidence="5">
    <location>
        <begin position="306"/>
        <end position="328"/>
    </location>
</feature>
<feature type="region of interest" description="Disordered" evidence="4">
    <location>
        <begin position="1"/>
        <end position="72"/>
    </location>
</feature>
<feature type="compositionally biased region" description="Polar residues" evidence="4">
    <location>
        <begin position="92"/>
        <end position="118"/>
    </location>
</feature>
<evidence type="ECO:0000256" key="4">
    <source>
        <dbReference type="SAM" id="MobiDB-lite"/>
    </source>
</evidence>
<dbReference type="EMBL" id="CAICTM010001107">
    <property type="protein sequence ID" value="CAB9520517.1"/>
    <property type="molecule type" value="Genomic_DNA"/>
</dbReference>
<gene>
    <name evidence="6" type="ORF">SEMRO_1109_G242310.1</name>
</gene>
<proteinExistence type="predicted"/>
<keyword evidence="7" id="KW-1185">Reference proteome</keyword>
<evidence type="ECO:0000313" key="6">
    <source>
        <dbReference type="EMBL" id="CAB9520517.1"/>
    </source>
</evidence>
<name>A0A9N8EG57_9STRA</name>
<dbReference type="SUPFAM" id="SSF52058">
    <property type="entry name" value="L domain-like"/>
    <property type="match status" value="1"/>
</dbReference>
<keyword evidence="2" id="KW-0732">Signal</keyword>
<dbReference type="InterPro" id="IPR032675">
    <property type="entry name" value="LRR_dom_sf"/>
</dbReference>
<dbReference type="Proteomes" id="UP001153069">
    <property type="component" value="Unassembled WGS sequence"/>
</dbReference>
<keyword evidence="5" id="KW-0812">Transmembrane</keyword>
<evidence type="ECO:0000313" key="7">
    <source>
        <dbReference type="Proteomes" id="UP001153069"/>
    </source>
</evidence>
<feature type="compositionally biased region" description="Polar residues" evidence="4">
    <location>
        <begin position="10"/>
        <end position="30"/>
    </location>
</feature>
<dbReference type="Gene3D" id="3.80.10.10">
    <property type="entry name" value="Ribonuclease Inhibitor"/>
    <property type="match status" value="1"/>
</dbReference>
<feature type="region of interest" description="Disordered" evidence="4">
    <location>
        <begin position="90"/>
        <end position="215"/>
    </location>
</feature>
<evidence type="ECO:0000256" key="1">
    <source>
        <dbReference type="ARBA" id="ARBA00022614"/>
    </source>
</evidence>
<dbReference type="AlphaFoldDB" id="A0A9N8EG57"/>
<dbReference type="PANTHER" id="PTHR47988">
    <property type="entry name" value="SOMATIC EMBRYOGENESIS RECEPTOR KINASE 1"/>
    <property type="match status" value="1"/>
</dbReference>
<accession>A0A9N8EG57</accession>
<keyword evidence="5" id="KW-1133">Transmembrane helix</keyword>